<proteinExistence type="predicted"/>
<dbReference type="Proteomes" id="UP000403266">
    <property type="component" value="Unassembled WGS sequence"/>
</dbReference>
<comment type="caution">
    <text evidence="2">The sequence shown here is derived from an EMBL/GenBank/DDBJ whole genome shotgun (WGS) entry which is preliminary data.</text>
</comment>
<dbReference type="RefSeq" id="WP_152718399.1">
    <property type="nucleotide sequence ID" value="NZ_VOSJ01000613.1"/>
</dbReference>
<dbReference type="OrthoDB" id="9768556at2"/>
<dbReference type="InterPro" id="IPR035412">
    <property type="entry name" value="Terminase_L_N"/>
</dbReference>
<name>A0A5N7MW28_9HYPH</name>
<evidence type="ECO:0000313" key="3">
    <source>
        <dbReference type="Proteomes" id="UP000403266"/>
    </source>
</evidence>
<feature type="domain" description="Phage terminase large subunit N-terminal" evidence="1">
    <location>
        <begin position="87"/>
        <end position="196"/>
    </location>
</feature>
<evidence type="ECO:0000259" key="1">
    <source>
        <dbReference type="Pfam" id="PF04466"/>
    </source>
</evidence>
<dbReference type="InterPro" id="IPR027417">
    <property type="entry name" value="P-loop_NTPase"/>
</dbReference>
<dbReference type="Gene3D" id="3.40.50.300">
    <property type="entry name" value="P-loop containing nucleotide triphosphate hydrolases"/>
    <property type="match status" value="1"/>
</dbReference>
<dbReference type="AlphaFoldDB" id="A0A5N7MW28"/>
<gene>
    <name evidence="2" type="ORF">FS320_41505</name>
</gene>
<accession>A0A5N7MW28</accession>
<dbReference type="Gene3D" id="3.30.420.280">
    <property type="match status" value="1"/>
</dbReference>
<keyword evidence="3" id="KW-1185">Reference proteome</keyword>
<reference evidence="2 3" key="1">
    <citation type="journal article" date="2019" name="Syst. Appl. Microbiol.">
        <title>Microvirga tunisiensis sp. nov., a root nodule symbiotic bacterium isolated from Lupinus micranthus and L. luteus grown in Northern Tunisia.</title>
        <authorList>
            <person name="Msaddak A."/>
            <person name="Rejili M."/>
            <person name="Duran D."/>
            <person name="Mars M."/>
            <person name="Palacios J.M."/>
            <person name="Ruiz-Argueso T."/>
            <person name="Rey L."/>
            <person name="Imperial J."/>
        </authorList>
    </citation>
    <scope>NUCLEOTIDE SEQUENCE [LARGE SCALE GENOMIC DNA]</scope>
    <source>
        <strain evidence="2 3">Lmie10</strain>
    </source>
</reference>
<sequence length="378" mass="42762">MGQAQPKSLPDYDTVEFHVTLHPKQLTAFDTPATEVLFGGAAGGRKSFLMRVAAVTWCIAIPGLQVYLFRRVREDLLKNHMEGPKGFRAMLAHMVNAGCCDIIENEIRFPNGSKIYLCHCKDPKDVYKYQGAEIHVLLIDELTHFLEDMYRFLRNRVRMVGLSLPPVLARRFPRILCSANPGNVGHLWVKETWISGHEPLTIEPQHDSEGGMLRQYIPARLDDNPSLQEDDPGYEARLSGLGSAALVKAMRDGDWDIVEGAYFAEWSNKRHVVQPFEIPKDWTRFIAVDWGSYRPFSVGWYAVVGEDTLIPGTNYHMPRGSLLRYREWYGVQTDPITGKPKANVGIKLDVKEFARGIKARSIPDTSDGIKYAYVVVDP</sequence>
<organism evidence="2 3">
    <name type="scientific">Microvirga tunisiensis</name>
    <dbReference type="NCBI Taxonomy" id="2108360"/>
    <lineage>
        <taxon>Bacteria</taxon>
        <taxon>Pseudomonadati</taxon>
        <taxon>Pseudomonadota</taxon>
        <taxon>Alphaproteobacteria</taxon>
        <taxon>Hyphomicrobiales</taxon>
        <taxon>Methylobacteriaceae</taxon>
        <taxon>Microvirga</taxon>
    </lineage>
</organism>
<feature type="non-terminal residue" evidence="2">
    <location>
        <position position="378"/>
    </location>
</feature>
<protein>
    <submittedName>
        <fullName evidence="2">Terminase</fullName>
    </submittedName>
</protein>
<evidence type="ECO:0000313" key="2">
    <source>
        <dbReference type="EMBL" id="MPR31195.1"/>
    </source>
</evidence>
<dbReference type="Pfam" id="PF04466">
    <property type="entry name" value="Terminase_3"/>
    <property type="match status" value="1"/>
</dbReference>
<dbReference type="EMBL" id="VOSK01000576">
    <property type="protein sequence ID" value="MPR31195.1"/>
    <property type="molecule type" value="Genomic_DNA"/>
</dbReference>